<protein>
    <submittedName>
        <fullName evidence="2">Reverse transcriptase domain-containing protein</fullName>
    </submittedName>
</protein>
<dbReference type="InterPro" id="IPR001584">
    <property type="entry name" value="Integrase_cat-core"/>
</dbReference>
<dbReference type="Pfam" id="PF13456">
    <property type="entry name" value="RVT_3"/>
    <property type="match status" value="1"/>
</dbReference>
<dbReference type="PANTHER" id="PTHR48475:SF2">
    <property type="entry name" value="RIBONUCLEASE H"/>
    <property type="match status" value="1"/>
</dbReference>
<dbReference type="AlphaFoldDB" id="A0A6L2LL94"/>
<dbReference type="InterPro" id="IPR002156">
    <property type="entry name" value="RNaseH_domain"/>
</dbReference>
<dbReference type="Gene3D" id="3.10.10.10">
    <property type="entry name" value="HIV Type 1 Reverse Transcriptase, subunit A, domain 1"/>
    <property type="match status" value="1"/>
</dbReference>
<dbReference type="InterPro" id="IPR043128">
    <property type="entry name" value="Rev_trsase/Diguanyl_cyclase"/>
</dbReference>
<name>A0A6L2LL94_TANCI</name>
<dbReference type="InterPro" id="IPR000477">
    <property type="entry name" value="RT_dom"/>
</dbReference>
<dbReference type="Pfam" id="PF00078">
    <property type="entry name" value="RVT_1"/>
    <property type="match status" value="1"/>
</dbReference>
<evidence type="ECO:0000259" key="1">
    <source>
        <dbReference type="PROSITE" id="PS50994"/>
    </source>
</evidence>
<reference evidence="2" key="1">
    <citation type="journal article" date="2019" name="Sci. Rep.">
        <title>Draft genome of Tanacetum cinerariifolium, the natural source of mosquito coil.</title>
        <authorList>
            <person name="Yamashiro T."/>
            <person name="Shiraishi A."/>
            <person name="Satake H."/>
            <person name="Nakayama K."/>
        </authorList>
    </citation>
    <scope>NUCLEOTIDE SEQUENCE</scope>
</reference>
<dbReference type="GO" id="GO:0004523">
    <property type="term" value="F:RNA-DNA hybrid ribonuclease activity"/>
    <property type="evidence" value="ECO:0007669"/>
    <property type="project" value="InterPro"/>
</dbReference>
<dbReference type="SUPFAM" id="SSF53098">
    <property type="entry name" value="Ribonuclease H-like"/>
    <property type="match status" value="2"/>
</dbReference>
<sequence length="799" mass="91608">MNFMVVRSPSPYNDIIGRRRLRKIQAALSTAHGMLKYLVKGGVVTLHSSTIMSAGYNQVTGVIKESPPEEPTTAEGMKVAIHPKYTKQTITIRGGLSKKGRMELCNLLKDNLNVFSWKPADMTGGYHQIQMEMEDEEKTAFRTSQGVFCYTKMPFGLKNARATYQRLVDKAFEKQIGSNLEVADIDGLCNGGELSGMVRVGCMTYFQDHKWYDELTDGVLKDEALMHKARFEDSWEGKLPVNYRANNAYDTQDNQGTKDQHPTHDPPVYQIRRFEMDSMCLGLRKKYNLSFKIDIPPRDKPRMSIRSQVLADFIAERPEEDGSGVGLILTNPEGTKFTYALRFKFETSNNEAEYEARKARLHIADEMGVQNLEVKVDSMLVENQINGSYVAKEQSMVRYLEKARTIINNFRKFSIEQVRRSKNKKADTLSKIASTSFAHLTKQILAEVLKENLIEETEILAVVEEKGHSWMTPLLKYLTDDTLPAEVKKALFVKIKSRQYAIINGVLYRKSFLEPWLRCVDPLQMEYIIREIHEGSCSMHSAQGKVKFLIVAINYFTKWIKAKPVVTITRNQIKKFAWDNIVCKFGLPGEIIADNENHFRENPFKDWCEKPNIKQRFTSVKHPQINGQVERATRSLGDGIKARLGEENKNWVEELSYVLRAHRIETKLSNGHTLFSLTYGTEAVIPMEIGMPSLSYMRPYTSFLKRLDKEASQTSSMKGSTIVKMVSTTTKHKKDKLSMDRLSRMQYQTSHRTAELTLKSDDLKRQEIRRHLLNHFTRLEVDKDANLIQGRLKLAKRGS</sequence>
<gene>
    <name evidence="2" type="ORF">Tci_032923</name>
</gene>
<dbReference type="Gene3D" id="3.30.70.270">
    <property type="match status" value="1"/>
</dbReference>
<keyword evidence="2" id="KW-0808">Transferase</keyword>
<dbReference type="GO" id="GO:0003676">
    <property type="term" value="F:nucleic acid binding"/>
    <property type="evidence" value="ECO:0007669"/>
    <property type="project" value="InterPro"/>
</dbReference>
<dbReference type="PROSITE" id="PS50994">
    <property type="entry name" value="INTEGRASE"/>
    <property type="match status" value="1"/>
</dbReference>
<organism evidence="2">
    <name type="scientific">Tanacetum cinerariifolium</name>
    <name type="common">Dalmatian daisy</name>
    <name type="synonym">Chrysanthemum cinerariifolium</name>
    <dbReference type="NCBI Taxonomy" id="118510"/>
    <lineage>
        <taxon>Eukaryota</taxon>
        <taxon>Viridiplantae</taxon>
        <taxon>Streptophyta</taxon>
        <taxon>Embryophyta</taxon>
        <taxon>Tracheophyta</taxon>
        <taxon>Spermatophyta</taxon>
        <taxon>Magnoliopsida</taxon>
        <taxon>eudicotyledons</taxon>
        <taxon>Gunneridae</taxon>
        <taxon>Pentapetalae</taxon>
        <taxon>asterids</taxon>
        <taxon>campanulids</taxon>
        <taxon>Asterales</taxon>
        <taxon>Asteraceae</taxon>
        <taxon>Asteroideae</taxon>
        <taxon>Anthemideae</taxon>
        <taxon>Anthemidinae</taxon>
        <taxon>Tanacetum</taxon>
    </lineage>
</organism>
<dbReference type="GO" id="GO:0003964">
    <property type="term" value="F:RNA-directed DNA polymerase activity"/>
    <property type="evidence" value="ECO:0007669"/>
    <property type="project" value="UniProtKB-KW"/>
</dbReference>
<dbReference type="Gene3D" id="3.30.420.10">
    <property type="entry name" value="Ribonuclease H-like superfamily/Ribonuclease H"/>
    <property type="match status" value="2"/>
</dbReference>
<proteinExistence type="predicted"/>
<comment type="caution">
    <text evidence="2">The sequence shown here is derived from an EMBL/GenBank/DDBJ whole genome shotgun (WGS) entry which is preliminary data.</text>
</comment>
<dbReference type="PANTHER" id="PTHR48475">
    <property type="entry name" value="RIBONUCLEASE H"/>
    <property type="match status" value="1"/>
</dbReference>
<accession>A0A6L2LL94</accession>
<keyword evidence="2" id="KW-0695">RNA-directed DNA polymerase</keyword>
<dbReference type="InterPro" id="IPR012337">
    <property type="entry name" value="RNaseH-like_sf"/>
</dbReference>
<dbReference type="EMBL" id="BKCJ010004420">
    <property type="protein sequence ID" value="GEU60945.1"/>
    <property type="molecule type" value="Genomic_DNA"/>
</dbReference>
<dbReference type="GO" id="GO:0015074">
    <property type="term" value="P:DNA integration"/>
    <property type="evidence" value="ECO:0007669"/>
    <property type="project" value="InterPro"/>
</dbReference>
<dbReference type="InterPro" id="IPR036397">
    <property type="entry name" value="RNaseH_sf"/>
</dbReference>
<dbReference type="InterPro" id="IPR043502">
    <property type="entry name" value="DNA/RNA_pol_sf"/>
</dbReference>
<keyword evidence="2" id="KW-0548">Nucleotidyltransferase</keyword>
<evidence type="ECO:0000313" key="2">
    <source>
        <dbReference type="EMBL" id="GEU60945.1"/>
    </source>
</evidence>
<dbReference type="CDD" id="cd09279">
    <property type="entry name" value="RNase_HI_like"/>
    <property type="match status" value="1"/>
</dbReference>
<feature type="domain" description="Integrase catalytic" evidence="1">
    <location>
        <begin position="511"/>
        <end position="694"/>
    </location>
</feature>
<dbReference type="SUPFAM" id="SSF56672">
    <property type="entry name" value="DNA/RNA polymerases"/>
    <property type="match status" value="1"/>
</dbReference>